<organism evidence="1">
    <name type="scientific">marine sediment metagenome</name>
    <dbReference type="NCBI Taxonomy" id="412755"/>
    <lineage>
        <taxon>unclassified sequences</taxon>
        <taxon>metagenomes</taxon>
        <taxon>ecological metagenomes</taxon>
    </lineage>
</organism>
<dbReference type="AlphaFoldDB" id="X0Z5C1"/>
<dbReference type="InterPro" id="IPR015943">
    <property type="entry name" value="WD40/YVTN_repeat-like_dom_sf"/>
</dbReference>
<dbReference type="SUPFAM" id="SSF50998">
    <property type="entry name" value="Quinoprotein alcohol dehydrogenase-like"/>
    <property type="match status" value="1"/>
</dbReference>
<accession>X0Z5C1</accession>
<name>X0Z5C1_9ZZZZ</name>
<protein>
    <recommendedName>
        <fullName evidence="2">Pyrrolo-quinoline quinone</fullName>
    </recommendedName>
</protein>
<feature type="non-terminal residue" evidence="1">
    <location>
        <position position="230"/>
    </location>
</feature>
<dbReference type="EMBL" id="BARS01052576">
    <property type="protein sequence ID" value="GAG43716.1"/>
    <property type="molecule type" value="Genomic_DNA"/>
</dbReference>
<evidence type="ECO:0000313" key="1">
    <source>
        <dbReference type="EMBL" id="GAG43716.1"/>
    </source>
</evidence>
<gene>
    <name evidence="1" type="ORF">S01H1_78149</name>
</gene>
<comment type="caution">
    <text evidence="1">The sequence shown here is derived from an EMBL/GenBank/DDBJ whole genome shotgun (WGS) entry which is preliminary data.</text>
</comment>
<reference evidence="1" key="1">
    <citation type="journal article" date="2014" name="Front. Microbiol.">
        <title>High frequency of phylogenetically diverse reductive dehalogenase-homologous genes in deep subseafloor sedimentary metagenomes.</title>
        <authorList>
            <person name="Kawai M."/>
            <person name="Futagami T."/>
            <person name="Toyoda A."/>
            <person name="Takaki Y."/>
            <person name="Nishi S."/>
            <person name="Hori S."/>
            <person name="Arai W."/>
            <person name="Tsubouchi T."/>
            <person name="Morono Y."/>
            <person name="Uchiyama I."/>
            <person name="Ito T."/>
            <person name="Fujiyama A."/>
            <person name="Inagaki F."/>
            <person name="Takami H."/>
        </authorList>
    </citation>
    <scope>NUCLEOTIDE SEQUENCE</scope>
    <source>
        <strain evidence="1">Expedition CK06-06</strain>
    </source>
</reference>
<evidence type="ECO:0008006" key="2">
    <source>
        <dbReference type="Google" id="ProtNLM"/>
    </source>
</evidence>
<proteinExistence type="predicted"/>
<dbReference type="Gene3D" id="2.130.10.10">
    <property type="entry name" value="YVTN repeat-like/Quinoprotein amine dehydrogenase"/>
    <property type="match status" value="1"/>
</dbReference>
<feature type="non-terminal residue" evidence="1">
    <location>
        <position position="1"/>
    </location>
</feature>
<dbReference type="InterPro" id="IPR011047">
    <property type="entry name" value="Quinoprotein_ADH-like_sf"/>
</dbReference>
<sequence length="230" mass="25689">TFSGRPTRNARQRESVVLDRPKWTLPLNPVYVPRWEHPRVALPERGLLSRYAVTFKEGVFIHDGTTIRGLRLADGKPLWPVDDDPSQAERPGKIYPPFPTLPSTLPWTPVVGLPRFTTTVHEGRLYALLGPSVFTLPPGGHQASPTRLICLDLAQSEGRLEWFHTPEELFSGGWMVTGTPIAGGNRLYVPLVRTEPQIEVSVACLQADDGSKVWHRSIGQVLREPLRGRV</sequence>